<name>A0A6J4NNE8_9ACTN</name>
<feature type="compositionally biased region" description="Low complexity" evidence="1">
    <location>
        <begin position="36"/>
        <end position="54"/>
    </location>
</feature>
<accession>A0A6J4NNE8</accession>
<feature type="compositionally biased region" description="Low complexity" evidence="1">
    <location>
        <begin position="1"/>
        <end position="24"/>
    </location>
</feature>
<feature type="compositionally biased region" description="Polar residues" evidence="1">
    <location>
        <begin position="63"/>
        <end position="74"/>
    </location>
</feature>
<evidence type="ECO:0000313" key="2">
    <source>
        <dbReference type="EMBL" id="CAA9392785.1"/>
    </source>
</evidence>
<protein>
    <submittedName>
        <fullName evidence="2">Uncharacterized protein</fullName>
    </submittedName>
</protein>
<dbReference type="EMBL" id="CADCUO010000096">
    <property type="protein sequence ID" value="CAA9392785.1"/>
    <property type="molecule type" value="Genomic_DNA"/>
</dbReference>
<proteinExistence type="predicted"/>
<gene>
    <name evidence="2" type="ORF">AVDCRST_MAG75-1665</name>
</gene>
<feature type="non-terminal residue" evidence="2">
    <location>
        <position position="1"/>
    </location>
</feature>
<feature type="region of interest" description="Disordered" evidence="1">
    <location>
        <begin position="1"/>
        <end position="74"/>
    </location>
</feature>
<dbReference type="AlphaFoldDB" id="A0A6J4NNE8"/>
<evidence type="ECO:0000256" key="1">
    <source>
        <dbReference type="SAM" id="MobiDB-lite"/>
    </source>
</evidence>
<feature type="non-terminal residue" evidence="2">
    <location>
        <position position="74"/>
    </location>
</feature>
<organism evidence="2">
    <name type="scientific">uncultured Propionibacteriaceae bacterium</name>
    <dbReference type="NCBI Taxonomy" id="257457"/>
    <lineage>
        <taxon>Bacteria</taxon>
        <taxon>Bacillati</taxon>
        <taxon>Actinomycetota</taxon>
        <taxon>Actinomycetes</taxon>
        <taxon>Propionibacteriales</taxon>
        <taxon>Propionibacteriaceae</taxon>
        <taxon>environmental samples</taxon>
    </lineage>
</organism>
<sequence>CDEASGSSSGWAAPSTSAARFAATCTRPHRRRSATGSRSRPPGSATPSATSPTGSEPPWPSVRPNSGRRSACPT</sequence>
<reference evidence="2" key="1">
    <citation type="submission" date="2020-02" db="EMBL/GenBank/DDBJ databases">
        <authorList>
            <person name="Meier V. D."/>
        </authorList>
    </citation>
    <scope>NUCLEOTIDE SEQUENCE</scope>
    <source>
        <strain evidence="2">AVDCRST_MAG75</strain>
    </source>
</reference>